<dbReference type="SUPFAM" id="SSF46785">
    <property type="entry name" value="Winged helix' DNA-binding domain"/>
    <property type="match status" value="1"/>
</dbReference>
<sequence length="91" mass="10144">MELNINDEIKIKILKQLSDEKVYSFYLLAKKVGANNTTVKKNCAFLHTIGLIRIDEVSSKESASGTPSYRVTITESGLKAVQETAHFVVQK</sequence>
<reference evidence="1" key="1">
    <citation type="journal article" date="2020" name="MBio">
        <title>'Candidatus Ethanoperedens,' a Thermophilic Genus of Archaea Mediating the Anaerobic Oxidation of Ethane.</title>
        <authorList>
            <person name="Hahn C.J."/>
            <person name="Laso-Perez R."/>
            <person name="Vulcano F."/>
            <person name="Vaziourakis K.M."/>
            <person name="Stokke R."/>
            <person name="Steen I.H."/>
            <person name="Teske A."/>
            <person name="Boetius A."/>
            <person name="Liebeke M."/>
            <person name="Amann R."/>
            <person name="Knittel K."/>
            <person name="Wegener G."/>
        </authorList>
    </citation>
    <scope>NUCLEOTIDE SEQUENCE</scope>
    <source>
        <strain evidence="1">GoM-Arc1-LC-WB58</strain>
    </source>
</reference>
<accession>A0A848D7T7</accession>
<dbReference type="EMBL" id="WNEG01000022">
    <property type="protein sequence ID" value="NMG82766.1"/>
    <property type="molecule type" value="Genomic_DNA"/>
</dbReference>
<dbReference type="AlphaFoldDB" id="A0A848D7T7"/>
<evidence type="ECO:0000313" key="2">
    <source>
        <dbReference type="Proteomes" id="UP000606580"/>
    </source>
</evidence>
<evidence type="ECO:0008006" key="3">
    <source>
        <dbReference type="Google" id="ProtNLM"/>
    </source>
</evidence>
<dbReference type="Gene3D" id="1.10.10.10">
    <property type="entry name" value="Winged helix-like DNA-binding domain superfamily/Winged helix DNA-binding domain"/>
    <property type="match status" value="1"/>
</dbReference>
<name>A0A848D7T7_9EURY</name>
<proteinExistence type="predicted"/>
<evidence type="ECO:0000313" key="1">
    <source>
        <dbReference type="EMBL" id="NMG82766.1"/>
    </source>
</evidence>
<dbReference type="Proteomes" id="UP000606580">
    <property type="component" value="Unassembled WGS sequence"/>
</dbReference>
<organism evidence="1 2">
    <name type="scientific">Candidatus Ethanoperedens thermophilum</name>
    <dbReference type="NCBI Taxonomy" id="2766897"/>
    <lineage>
        <taxon>Archaea</taxon>
        <taxon>Methanobacteriati</taxon>
        <taxon>Methanobacteriota</taxon>
        <taxon>Stenosarchaea group</taxon>
        <taxon>Methanomicrobia</taxon>
        <taxon>Methanosarcinales</taxon>
        <taxon>Methanosarcinales incertae sedis</taxon>
        <taxon>GOM Arc I cluster</taxon>
        <taxon>Candidatus Ethanoperedens</taxon>
    </lineage>
</organism>
<dbReference type="InterPro" id="IPR036388">
    <property type="entry name" value="WH-like_DNA-bd_sf"/>
</dbReference>
<dbReference type="InterPro" id="IPR036390">
    <property type="entry name" value="WH_DNA-bd_sf"/>
</dbReference>
<protein>
    <recommendedName>
        <fullName evidence="3">Transcriptional regulator</fullName>
    </recommendedName>
</protein>
<gene>
    <name evidence="1" type="ORF">GIS02_00995</name>
</gene>
<comment type="caution">
    <text evidence="1">The sequence shown here is derived from an EMBL/GenBank/DDBJ whole genome shotgun (WGS) entry which is preliminary data.</text>
</comment>